<evidence type="ECO:0000259" key="3">
    <source>
        <dbReference type="PROSITE" id="PS50837"/>
    </source>
</evidence>
<comment type="caution">
    <text evidence="4">The sequence shown here is derived from an EMBL/GenBank/DDBJ whole genome shotgun (WGS) entry which is preliminary data.</text>
</comment>
<dbReference type="Pfam" id="PF24883">
    <property type="entry name" value="NPHP3_N"/>
    <property type="match status" value="1"/>
</dbReference>
<dbReference type="InterPro" id="IPR027417">
    <property type="entry name" value="P-loop_NTPase"/>
</dbReference>
<dbReference type="Gene3D" id="3.40.50.300">
    <property type="entry name" value="P-loop containing nucleotide triphosphate hydrolases"/>
    <property type="match status" value="1"/>
</dbReference>
<protein>
    <recommendedName>
        <fullName evidence="3">NACHT domain-containing protein</fullName>
    </recommendedName>
</protein>
<organism evidence="4 5">
    <name type="scientific">Macrolepiota fuliginosa MF-IS2</name>
    <dbReference type="NCBI Taxonomy" id="1400762"/>
    <lineage>
        <taxon>Eukaryota</taxon>
        <taxon>Fungi</taxon>
        <taxon>Dikarya</taxon>
        <taxon>Basidiomycota</taxon>
        <taxon>Agaricomycotina</taxon>
        <taxon>Agaricomycetes</taxon>
        <taxon>Agaricomycetidae</taxon>
        <taxon>Agaricales</taxon>
        <taxon>Agaricineae</taxon>
        <taxon>Agaricaceae</taxon>
        <taxon>Macrolepiota</taxon>
    </lineage>
</organism>
<sequence length="326" mass="36203">MKEFAKHVIPGAAFDSSARNPPPRSHPRTRLAVVGRARGFIADRKRNKKILWIVGPAGVGKSAIMQTITESVQADRNSNITLGASLFFSINGRNDGTKTFTTLAYQLAVQDPSYRDFVEKEWASDPTVTDKLLPVQFNKFIVQPFAQRATNKRLLITIDGLDECDDHNTQCEILGLITFFSAKYPTAPLVWIIASRPEPHITTFFSRTGVLSSYEKEEITINSNVARGDVECYLRYRLEEIRTKSPALVHVARWPAKADFKKLAAASGGLFAYACTATGFIDDPAYGNPPAQFRQVLEVIDGIPSQQGRNHTSPMANLDALYVRIL</sequence>
<dbReference type="OrthoDB" id="3014077at2759"/>
<dbReference type="AlphaFoldDB" id="A0A9P5X6J5"/>
<dbReference type="EMBL" id="MU151301">
    <property type="protein sequence ID" value="KAF9445442.1"/>
    <property type="molecule type" value="Genomic_DNA"/>
</dbReference>
<dbReference type="Proteomes" id="UP000807342">
    <property type="component" value="Unassembled WGS sequence"/>
</dbReference>
<dbReference type="InterPro" id="IPR007111">
    <property type="entry name" value="NACHT_NTPase"/>
</dbReference>
<proteinExistence type="predicted"/>
<dbReference type="PANTHER" id="PTHR10039">
    <property type="entry name" value="AMELOGENIN"/>
    <property type="match status" value="1"/>
</dbReference>
<dbReference type="InterPro" id="IPR056884">
    <property type="entry name" value="NPHP3-like_N"/>
</dbReference>
<reference evidence="4" key="1">
    <citation type="submission" date="2020-11" db="EMBL/GenBank/DDBJ databases">
        <authorList>
            <consortium name="DOE Joint Genome Institute"/>
            <person name="Ahrendt S."/>
            <person name="Riley R."/>
            <person name="Andreopoulos W."/>
            <person name="Labutti K."/>
            <person name="Pangilinan J."/>
            <person name="Ruiz-Duenas F.J."/>
            <person name="Barrasa J.M."/>
            <person name="Sanchez-Garcia M."/>
            <person name="Camarero S."/>
            <person name="Miyauchi S."/>
            <person name="Serrano A."/>
            <person name="Linde D."/>
            <person name="Babiker R."/>
            <person name="Drula E."/>
            <person name="Ayuso-Fernandez I."/>
            <person name="Pacheco R."/>
            <person name="Padilla G."/>
            <person name="Ferreira P."/>
            <person name="Barriuso J."/>
            <person name="Kellner H."/>
            <person name="Castanera R."/>
            <person name="Alfaro M."/>
            <person name="Ramirez L."/>
            <person name="Pisabarro A.G."/>
            <person name="Kuo A."/>
            <person name="Tritt A."/>
            <person name="Lipzen A."/>
            <person name="He G."/>
            <person name="Yan M."/>
            <person name="Ng V."/>
            <person name="Cullen D."/>
            <person name="Martin F."/>
            <person name="Rosso M.-N."/>
            <person name="Henrissat B."/>
            <person name="Hibbett D."/>
            <person name="Martinez A.T."/>
            <person name="Grigoriev I.V."/>
        </authorList>
    </citation>
    <scope>NUCLEOTIDE SEQUENCE</scope>
    <source>
        <strain evidence="4">MF-IS2</strain>
    </source>
</reference>
<evidence type="ECO:0000313" key="5">
    <source>
        <dbReference type="Proteomes" id="UP000807342"/>
    </source>
</evidence>
<gene>
    <name evidence="4" type="ORF">P691DRAFT_652502</name>
</gene>
<feature type="domain" description="NACHT" evidence="3">
    <location>
        <begin position="49"/>
        <end position="197"/>
    </location>
</feature>
<keyword evidence="5" id="KW-1185">Reference proteome</keyword>
<name>A0A9P5X6J5_9AGAR</name>
<evidence type="ECO:0000256" key="1">
    <source>
        <dbReference type="ARBA" id="ARBA00022737"/>
    </source>
</evidence>
<feature type="non-terminal residue" evidence="4">
    <location>
        <position position="326"/>
    </location>
</feature>
<feature type="region of interest" description="Disordered" evidence="2">
    <location>
        <begin position="1"/>
        <end position="28"/>
    </location>
</feature>
<evidence type="ECO:0000256" key="2">
    <source>
        <dbReference type="SAM" id="MobiDB-lite"/>
    </source>
</evidence>
<evidence type="ECO:0000313" key="4">
    <source>
        <dbReference type="EMBL" id="KAF9445442.1"/>
    </source>
</evidence>
<dbReference type="PROSITE" id="PS50837">
    <property type="entry name" value="NACHT"/>
    <property type="match status" value="1"/>
</dbReference>
<dbReference type="PANTHER" id="PTHR10039:SF14">
    <property type="entry name" value="NACHT DOMAIN-CONTAINING PROTEIN"/>
    <property type="match status" value="1"/>
</dbReference>
<accession>A0A9P5X6J5</accession>
<dbReference type="SUPFAM" id="SSF52540">
    <property type="entry name" value="P-loop containing nucleoside triphosphate hydrolases"/>
    <property type="match status" value="1"/>
</dbReference>
<keyword evidence="1" id="KW-0677">Repeat</keyword>